<evidence type="ECO:0000256" key="2">
    <source>
        <dbReference type="SAM" id="Phobius"/>
    </source>
</evidence>
<keyword evidence="2" id="KW-1133">Transmembrane helix</keyword>
<protein>
    <recommendedName>
        <fullName evidence="5">Transmembrane protein</fullName>
    </recommendedName>
</protein>
<feature type="transmembrane region" description="Helical" evidence="2">
    <location>
        <begin position="155"/>
        <end position="175"/>
    </location>
</feature>
<dbReference type="EMBL" id="JACMSC010000001">
    <property type="protein sequence ID" value="KAG6536076.1"/>
    <property type="molecule type" value="Genomic_DNA"/>
</dbReference>
<keyword evidence="2" id="KW-0812">Transmembrane</keyword>
<name>A0A8J5I246_ZINOF</name>
<dbReference type="AlphaFoldDB" id="A0A8J5I246"/>
<organism evidence="3 4">
    <name type="scientific">Zingiber officinale</name>
    <name type="common">Ginger</name>
    <name type="synonym">Amomum zingiber</name>
    <dbReference type="NCBI Taxonomy" id="94328"/>
    <lineage>
        <taxon>Eukaryota</taxon>
        <taxon>Viridiplantae</taxon>
        <taxon>Streptophyta</taxon>
        <taxon>Embryophyta</taxon>
        <taxon>Tracheophyta</taxon>
        <taxon>Spermatophyta</taxon>
        <taxon>Magnoliopsida</taxon>
        <taxon>Liliopsida</taxon>
        <taxon>Zingiberales</taxon>
        <taxon>Zingiberaceae</taxon>
        <taxon>Zingiber</taxon>
    </lineage>
</organism>
<comment type="caution">
    <text evidence="3">The sequence shown here is derived from an EMBL/GenBank/DDBJ whole genome shotgun (WGS) entry which is preliminary data.</text>
</comment>
<evidence type="ECO:0000256" key="1">
    <source>
        <dbReference type="SAM" id="MobiDB-lite"/>
    </source>
</evidence>
<evidence type="ECO:0008006" key="5">
    <source>
        <dbReference type="Google" id="ProtNLM"/>
    </source>
</evidence>
<dbReference type="Proteomes" id="UP000734854">
    <property type="component" value="Unassembled WGS sequence"/>
</dbReference>
<accession>A0A8J5I246</accession>
<sequence length="214" mass="24593">MSTRIRVCALRLHGGIRGPRLAGERKLWRSRRRKCTGVGPLPPYLQHRSNHEEGRPRERKNRKGRQGVSSGVRLRVHQLRHQRVSRIDHAPPSPLLPLDGYLYRLWVFCAGRTISLSRKREGRSTAMIFFGRWGRSAFEEYVEPLKLYLQLYREVIIWGNCWIVVSLFVSVTIVLERVGLPDGGTSQNFLILPIFRLLFGNVKCSCSADQSGNC</sequence>
<proteinExistence type="predicted"/>
<reference evidence="3 4" key="1">
    <citation type="submission" date="2020-08" db="EMBL/GenBank/DDBJ databases">
        <title>Plant Genome Project.</title>
        <authorList>
            <person name="Zhang R.-G."/>
        </authorList>
    </citation>
    <scope>NUCLEOTIDE SEQUENCE [LARGE SCALE GENOMIC DNA]</scope>
    <source>
        <tissue evidence="3">Rhizome</tissue>
    </source>
</reference>
<evidence type="ECO:0000313" key="3">
    <source>
        <dbReference type="EMBL" id="KAG6536076.1"/>
    </source>
</evidence>
<gene>
    <name evidence="3" type="ORF">ZIOFF_001118</name>
</gene>
<keyword evidence="2" id="KW-0472">Membrane</keyword>
<feature type="region of interest" description="Disordered" evidence="1">
    <location>
        <begin position="34"/>
        <end position="69"/>
    </location>
</feature>
<evidence type="ECO:0000313" key="4">
    <source>
        <dbReference type="Proteomes" id="UP000734854"/>
    </source>
</evidence>
<keyword evidence="4" id="KW-1185">Reference proteome</keyword>